<dbReference type="PANTHER" id="PTHR35798:SF1">
    <property type="entry name" value="CELL DIVISION PROTEIN SEPF"/>
    <property type="match status" value="1"/>
</dbReference>
<evidence type="ECO:0000256" key="1">
    <source>
        <dbReference type="ARBA" id="ARBA00022618"/>
    </source>
</evidence>
<dbReference type="Proteomes" id="UP000003494">
    <property type="component" value="Unassembled WGS sequence"/>
</dbReference>
<dbReference type="RefSeq" id="WP_006906169.1">
    <property type="nucleotide sequence ID" value="NZ_GG665866.1"/>
</dbReference>
<dbReference type="GO" id="GO:0000917">
    <property type="term" value="P:division septum assembly"/>
    <property type="evidence" value="ECO:0007669"/>
    <property type="project" value="UniProtKB-KW"/>
</dbReference>
<gene>
    <name evidence="5" type="primary">sepF</name>
    <name evidence="7" type="ORF">GCWU000342_01159</name>
</gene>
<comment type="caution">
    <text evidence="7">The sequence shown here is derived from an EMBL/GenBank/DDBJ whole genome shotgun (WGS) entry which is preliminary data.</text>
</comment>
<evidence type="ECO:0000313" key="8">
    <source>
        <dbReference type="Proteomes" id="UP000003494"/>
    </source>
</evidence>
<sequence length="170" mass="18494">MGFFDKMLDAMKLSDEDDEYYDDDIYEEDEKRSASSSRRKNSANDAPASEESSRSVAAHSSKITPMRSARRGSVSGMEVCVIKPAVFEDSKEVIDTILSEKPVIMNMEGLDLSLAQRVIDVVSGACLALNGTLQKVSSYIFIVTPASVDISGDLQGIMDSFDISGIQTGF</sequence>
<comment type="function">
    <text evidence="4 5">Cell division protein that is part of the divisome complex and is recruited early to the Z-ring. Probably stimulates Z-ring formation, perhaps through the cross-linking of FtsZ protofilaments. Its function overlaps with FtsA.</text>
</comment>
<feature type="compositionally biased region" description="Acidic residues" evidence="6">
    <location>
        <begin position="19"/>
        <end position="28"/>
    </location>
</feature>
<dbReference type="Pfam" id="PF04472">
    <property type="entry name" value="SepF"/>
    <property type="match status" value="1"/>
</dbReference>
<feature type="region of interest" description="Disordered" evidence="6">
    <location>
        <begin position="19"/>
        <end position="73"/>
    </location>
</feature>
<evidence type="ECO:0000256" key="6">
    <source>
        <dbReference type="SAM" id="MobiDB-lite"/>
    </source>
</evidence>
<name>C4GB58_9FIRM</name>
<evidence type="ECO:0000256" key="4">
    <source>
        <dbReference type="ARBA" id="ARBA00044936"/>
    </source>
</evidence>
<dbReference type="HOGENOM" id="CLU_078499_4_0_9"/>
<keyword evidence="2 5" id="KW-0717">Septation</keyword>
<dbReference type="GO" id="GO:0043093">
    <property type="term" value="P:FtsZ-dependent cytokinesis"/>
    <property type="evidence" value="ECO:0007669"/>
    <property type="project" value="UniProtKB-UniRule"/>
</dbReference>
<accession>C4GB58</accession>
<protein>
    <recommendedName>
        <fullName evidence="5">Cell division protein SepF</fullName>
    </recommendedName>
</protein>
<dbReference type="InterPro" id="IPR023052">
    <property type="entry name" value="Cell_div_SepF"/>
</dbReference>
<dbReference type="InterPro" id="IPR007561">
    <property type="entry name" value="Cell_div_SepF/SepF-rel"/>
</dbReference>
<comment type="subcellular location">
    <subcellularLocation>
        <location evidence="5">Cytoplasm</location>
    </subcellularLocation>
    <text evidence="5">Localizes to the division site, in a FtsZ-dependent manner.</text>
</comment>
<dbReference type="InterPro" id="IPR038594">
    <property type="entry name" value="SepF-like_sf"/>
</dbReference>
<keyword evidence="8" id="KW-1185">Reference proteome</keyword>
<evidence type="ECO:0000256" key="5">
    <source>
        <dbReference type="HAMAP-Rule" id="MF_01197"/>
    </source>
</evidence>
<keyword evidence="3 5" id="KW-0131">Cell cycle</keyword>
<dbReference type="HAMAP" id="MF_01197">
    <property type="entry name" value="SepF"/>
    <property type="match status" value="1"/>
</dbReference>
<dbReference type="EMBL" id="ACIP02000002">
    <property type="protein sequence ID" value="EEP28351.1"/>
    <property type="molecule type" value="Genomic_DNA"/>
</dbReference>
<proteinExistence type="inferred from homology"/>
<comment type="subunit">
    <text evidence="5">Homodimer. Interacts with FtsZ.</text>
</comment>
<evidence type="ECO:0000256" key="3">
    <source>
        <dbReference type="ARBA" id="ARBA00023306"/>
    </source>
</evidence>
<keyword evidence="5" id="KW-0963">Cytoplasm</keyword>
<comment type="similarity">
    <text evidence="5">Belongs to the SepF family.</text>
</comment>
<dbReference type="PANTHER" id="PTHR35798">
    <property type="entry name" value="CELL DIVISION PROTEIN SEPF"/>
    <property type="match status" value="1"/>
</dbReference>
<dbReference type="Gene3D" id="3.30.110.150">
    <property type="entry name" value="SepF-like protein"/>
    <property type="match status" value="1"/>
</dbReference>
<organism evidence="7 8">
    <name type="scientific">Shuttleworthella satelles DSM 14600</name>
    <dbReference type="NCBI Taxonomy" id="626523"/>
    <lineage>
        <taxon>Bacteria</taxon>
        <taxon>Bacillati</taxon>
        <taxon>Bacillota</taxon>
        <taxon>Clostridia</taxon>
        <taxon>Lachnospirales</taxon>
        <taxon>Lachnospiraceae</taxon>
        <taxon>Shuttleworthella</taxon>
    </lineage>
</organism>
<dbReference type="AlphaFoldDB" id="C4GB58"/>
<keyword evidence="1 5" id="KW-0132">Cell division</keyword>
<reference evidence="7" key="1">
    <citation type="submission" date="2009-04" db="EMBL/GenBank/DDBJ databases">
        <authorList>
            <person name="Weinstock G."/>
            <person name="Sodergren E."/>
            <person name="Clifton S."/>
            <person name="Fulton L."/>
            <person name="Fulton B."/>
            <person name="Courtney L."/>
            <person name="Fronick C."/>
            <person name="Harrison M."/>
            <person name="Strong C."/>
            <person name="Farmer C."/>
            <person name="Delahaunty K."/>
            <person name="Markovic C."/>
            <person name="Hall O."/>
            <person name="Minx P."/>
            <person name="Tomlinson C."/>
            <person name="Mitreva M."/>
            <person name="Nelson J."/>
            <person name="Hou S."/>
            <person name="Wollam A."/>
            <person name="Pepin K.H."/>
            <person name="Johnson M."/>
            <person name="Bhonagiri V."/>
            <person name="Nash W.E."/>
            <person name="Warren W."/>
            <person name="Chinwalla A."/>
            <person name="Mardis E.R."/>
            <person name="Wilson R.K."/>
        </authorList>
    </citation>
    <scope>NUCLEOTIDE SEQUENCE [LARGE SCALE GENOMIC DNA]</scope>
    <source>
        <strain evidence="7">DSM 14600</strain>
    </source>
</reference>
<evidence type="ECO:0000256" key="2">
    <source>
        <dbReference type="ARBA" id="ARBA00023210"/>
    </source>
</evidence>
<dbReference type="eggNOG" id="COG1799">
    <property type="taxonomic scope" value="Bacteria"/>
</dbReference>
<evidence type="ECO:0000313" key="7">
    <source>
        <dbReference type="EMBL" id="EEP28351.1"/>
    </source>
</evidence>
<dbReference type="STRING" id="626523.GCWU000342_01159"/>
<dbReference type="GO" id="GO:0005737">
    <property type="term" value="C:cytoplasm"/>
    <property type="evidence" value="ECO:0007669"/>
    <property type="project" value="UniProtKB-SubCell"/>
</dbReference>